<comment type="similarity">
    <text evidence="1">Belongs to the plant acyltransferase family.</text>
</comment>
<comment type="caution">
    <text evidence="4">The sequence shown here is derived from an EMBL/GenBank/DDBJ whole genome shotgun (WGS) entry which is preliminary data.</text>
</comment>
<evidence type="ECO:0000256" key="1">
    <source>
        <dbReference type="ARBA" id="ARBA00009861"/>
    </source>
</evidence>
<evidence type="ECO:0000313" key="5">
    <source>
        <dbReference type="Proteomes" id="UP000187203"/>
    </source>
</evidence>
<dbReference type="InterPro" id="IPR023213">
    <property type="entry name" value="CAT-like_dom_sf"/>
</dbReference>
<dbReference type="OrthoDB" id="671439at2759"/>
<name>A0A1R3JG88_9ROSI</name>
<reference evidence="5" key="1">
    <citation type="submission" date="2013-09" db="EMBL/GenBank/DDBJ databases">
        <title>Corchorus olitorius genome sequencing.</title>
        <authorList>
            <person name="Alam M."/>
            <person name="Haque M.S."/>
            <person name="Islam M.S."/>
            <person name="Emdad E.M."/>
            <person name="Islam M.M."/>
            <person name="Ahmed B."/>
            <person name="Halim A."/>
            <person name="Hossen Q.M.M."/>
            <person name="Hossain M.Z."/>
            <person name="Ahmed R."/>
            <person name="Khan M.M."/>
            <person name="Islam R."/>
            <person name="Rashid M.M."/>
            <person name="Khan S.A."/>
            <person name="Rahman M.S."/>
            <person name="Alam M."/>
            <person name="Yahiya A.S."/>
            <person name="Khan M.S."/>
            <person name="Azam M.S."/>
            <person name="Haque T."/>
            <person name="Lashkar M.Z.H."/>
            <person name="Akhand A.I."/>
            <person name="Morshed G."/>
            <person name="Roy S."/>
            <person name="Uddin K.S."/>
            <person name="Rabeya T."/>
            <person name="Hossain A.S."/>
            <person name="Chowdhury A."/>
            <person name="Snigdha A.R."/>
            <person name="Mortoza M.S."/>
            <person name="Matin S.A."/>
            <person name="Hoque S.M.E."/>
            <person name="Islam M.K."/>
            <person name="Roy D.K."/>
            <person name="Haider R."/>
            <person name="Moosa M.M."/>
            <person name="Elias S.M."/>
            <person name="Hasan A.M."/>
            <person name="Jahan S."/>
            <person name="Shafiuddin M."/>
            <person name="Mahmood N."/>
            <person name="Shommy N.S."/>
        </authorList>
    </citation>
    <scope>NUCLEOTIDE SEQUENCE [LARGE SCALE GENOMIC DNA]</scope>
    <source>
        <strain evidence="5">cv. O-4</strain>
    </source>
</reference>
<accession>A0A1R3JG88</accession>
<organism evidence="4 5">
    <name type="scientific">Corchorus olitorius</name>
    <dbReference type="NCBI Taxonomy" id="93759"/>
    <lineage>
        <taxon>Eukaryota</taxon>
        <taxon>Viridiplantae</taxon>
        <taxon>Streptophyta</taxon>
        <taxon>Embryophyta</taxon>
        <taxon>Tracheophyta</taxon>
        <taxon>Spermatophyta</taxon>
        <taxon>Magnoliopsida</taxon>
        <taxon>eudicotyledons</taxon>
        <taxon>Gunneridae</taxon>
        <taxon>Pentapetalae</taxon>
        <taxon>rosids</taxon>
        <taxon>malvids</taxon>
        <taxon>Malvales</taxon>
        <taxon>Malvaceae</taxon>
        <taxon>Grewioideae</taxon>
        <taxon>Apeibeae</taxon>
        <taxon>Corchorus</taxon>
    </lineage>
</organism>
<dbReference type="AlphaFoldDB" id="A0A1R3JG88"/>
<evidence type="ECO:0000256" key="2">
    <source>
        <dbReference type="ARBA" id="ARBA00022679"/>
    </source>
</evidence>
<sequence>MGEIANGTFEFDVNQGEPIRVRPAEETEKGLYYLSNLDQNIAVIIRTIYFFKSESRGNEDAVEVVKNGLSKILVYHYPLAGQLTISSEGKLIVDCTGQGAVFVEAEANCQLEEIGDITKPDPVTLGKLVYEIPAAQNLLEIPLLVIQVTKFKCGAFSIGMSMNHCMLDGIGAMEFMNAWGEVTRGLPLKIPPFLDRSILKPRNPPKIEFPHHEFDEIEDISNTSKLYEEEEMLYKSFLFDHEKLSQLKEKAMEDGVLSSCTTFEVLAGFVWRARCKALNLLPDQKSKLLFAVDGRKRFNPPLPEGYAGNGIVLTYSIANSGELVEKPLSYAVGLIHKAVKLATDGFMRSAIDYFEVTRARPSLAGTVLLTTWSKLAFFTIDFGWGETISSGPVALPEKPVILFLPHQKDKKSVNVLLGLPASGMHVFEELMQI</sequence>
<dbReference type="Proteomes" id="UP000187203">
    <property type="component" value="Unassembled WGS sequence"/>
</dbReference>
<gene>
    <name evidence="4" type="ORF">COLO4_16652</name>
</gene>
<evidence type="ECO:0000256" key="3">
    <source>
        <dbReference type="ARBA" id="ARBA00023315"/>
    </source>
</evidence>
<dbReference type="PANTHER" id="PTHR31642:SF310">
    <property type="entry name" value="FATTY ALCOHOL:CAFFEOYL-COA ACYLTRANSFERASE"/>
    <property type="match status" value="1"/>
</dbReference>
<dbReference type="STRING" id="93759.A0A1R3JG88"/>
<keyword evidence="5" id="KW-1185">Reference proteome</keyword>
<keyword evidence="2 4" id="KW-0808">Transferase</keyword>
<dbReference type="Gene3D" id="3.30.559.10">
    <property type="entry name" value="Chloramphenicol acetyltransferase-like domain"/>
    <property type="match status" value="2"/>
</dbReference>
<dbReference type="PANTHER" id="PTHR31642">
    <property type="entry name" value="TRICHOTHECENE 3-O-ACETYLTRANSFERASE"/>
    <property type="match status" value="1"/>
</dbReference>
<evidence type="ECO:0000313" key="4">
    <source>
        <dbReference type="EMBL" id="OMO93827.1"/>
    </source>
</evidence>
<dbReference type="FunFam" id="3.30.559.10:FF:000008">
    <property type="entry name" value="Tryptamine hydroxycinnamoyl transferase"/>
    <property type="match status" value="1"/>
</dbReference>
<dbReference type="InterPro" id="IPR050317">
    <property type="entry name" value="Plant_Fungal_Acyltransferase"/>
</dbReference>
<protein>
    <submittedName>
        <fullName evidence="4">Transferase</fullName>
    </submittedName>
</protein>
<dbReference type="EMBL" id="AWUE01016220">
    <property type="protein sequence ID" value="OMO93827.1"/>
    <property type="molecule type" value="Genomic_DNA"/>
</dbReference>
<proteinExistence type="inferred from homology"/>
<dbReference type="FunFam" id="3.30.559.10:FF:000015">
    <property type="entry name" value="Spermidine hydroxycinnamoyl transferase"/>
    <property type="match status" value="1"/>
</dbReference>
<keyword evidence="3" id="KW-0012">Acyltransferase</keyword>
<dbReference type="Pfam" id="PF02458">
    <property type="entry name" value="Transferase"/>
    <property type="match status" value="1"/>
</dbReference>
<dbReference type="GO" id="GO:0016747">
    <property type="term" value="F:acyltransferase activity, transferring groups other than amino-acyl groups"/>
    <property type="evidence" value="ECO:0007669"/>
    <property type="project" value="UniProtKB-ARBA"/>
</dbReference>